<evidence type="ECO:0000256" key="4">
    <source>
        <dbReference type="ARBA" id="ARBA00022452"/>
    </source>
</evidence>
<dbReference type="RefSeq" id="WP_011493457.1">
    <property type="nucleotide sequence ID" value="NC_007953.1"/>
</dbReference>
<dbReference type="GO" id="GO:0009279">
    <property type="term" value="C:cell outer membrane"/>
    <property type="evidence" value="ECO:0007669"/>
    <property type="project" value="UniProtKB-SubCell"/>
</dbReference>
<evidence type="ECO:0000256" key="8">
    <source>
        <dbReference type="ARBA" id="ARBA00023114"/>
    </source>
</evidence>
<keyword evidence="9" id="KW-0472">Membrane</keyword>
<evidence type="ECO:0000313" key="12">
    <source>
        <dbReference type="EMBL" id="ABE36197.1"/>
    </source>
</evidence>
<dbReference type="SUPFAM" id="SSF56935">
    <property type="entry name" value="Porins"/>
    <property type="match status" value="1"/>
</dbReference>
<keyword evidence="6" id="KW-0732">Signal</keyword>
<sequence>MKLSQLLVLSAVFGVVSNEVHAQGSVNIYGILDTGVLYQSRTANDAGKGFSALDAGGDPTLWGLTGTEDLGAGYKAVFKLESGFSTVNGGFGNSNGNFWGRNAYVGVETPYGTLHAGLEISSFFNAVALTDPVGTSFFASAVTTEINAIGLAGAIVSNGLSYTSPTIAGLQIRIDHGFGNVAGNFRAGSHTGASANYGNGPFSATIAYFTEDDPVSGASTYRGLTANAGYAVGPVTARLSFSKFRNMSTDAPLTNVNVFGAGAEWQITPAVALTAIAYASQDTNVRANKSMLYRVGAQYFLSKRTTLYGQVGLVHNDADMNTTLAVNAPTSFAPPQGTTVGVNVGIRHMF</sequence>
<dbReference type="InterPro" id="IPR033900">
    <property type="entry name" value="Gram_neg_porin_domain"/>
</dbReference>
<evidence type="ECO:0000259" key="11">
    <source>
        <dbReference type="Pfam" id="PF13609"/>
    </source>
</evidence>
<dbReference type="eggNOG" id="COG3203">
    <property type="taxonomic scope" value="Bacteria"/>
</dbReference>
<evidence type="ECO:0000256" key="9">
    <source>
        <dbReference type="ARBA" id="ARBA00023136"/>
    </source>
</evidence>
<keyword evidence="4" id="KW-1134">Transmembrane beta strand</keyword>
<dbReference type="KEGG" id="bxb:DR64_8159"/>
<keyword evidence="3" id="KW-0813">Transport</keyword>
<dbReference type="AlphaFoldDB" id="Q13I92"/>
<dbReference type="Pfam" id="PF13609">
    <property type="entry name" value="Porin_4"/>
    <property type="match status" value="1"/>
</dbReference>
<accession>Q13I92</accession>
<evidence type="ECO:0000256" key="6">
    <source>
        <dbReference type="ARBA" id="ARBA00022729"/>
    </source>
</evidence>
<keyword evidence="5" id="KW-0812">Transmembrane</keyword>
<organism evidence="12 13">
    <name type="scientific">Paraburkholderia xenovorans (strain LB400)</name>
    <dbReference type="NCBI Taxonomy" id="266265"/>
    <lineage>
        <taxon>Bacteria</taxon>
        <taxon>Pseudomonadati</taxon>
        <taxon>Pseudomonadota</taxon>
        <taxon>Betaproteobacteria</taxon>
        <taxon>Burkholderiales</taxon>
        <taxon>Burkholderiaceae</taxon>
        <taxon>Paraburkholderia</taxon>
    </lineage>
</organism>
<evidence type="ECO:0000256" key="3">
    <source>
        <dbReference type="ARBA" id="ARBA00022448"/>
    </source>
</evidence>
<dbReference type="Proteomes" id="UP000001817">
    <property type="component" value="Chromosome 3"/>
</dbReference>
<proteinExistence type="predicted"/>
<comment type="subcellular location">
    <subcellularLocation>
        <location evidence="1">Cell outer membrane</location>
        <topology evidence="1">Multi-pass membrane protein</topology>
    </subcellularLocation>
</comment>
<dbReference type="CDD" id="cd00342">
    <property type="entry name" value="gram_neg_porins"/>
    <property type="match status" value="1"/>
</dbReference>
<dbReference type="GO" id="GO:0046930">
    <property type="term" value="C:pore complex"/>
    <property type="evidence" value="ECO:0007669"/>
    <property type="project" value="UniProtKB-KW"/>
</dbReference>
<dbReference type="STRING" id="266265.Bxe_C0274"/>
<comment type="subunit">
    <text evidence="2">Homotrimer.</text>
</comment>
<evidence type="ECO:0000256" key="7">
    <source>
        <dbReference type="ARBA" id="ARBA00023065"/>
    </source>
</evidence>
<dbReference type="InterPro" id="IPR050298">
    <property type="entry name" value="Gram-neg_bact_OMP"/>
</dbReference>
<protein>
    <submittedName>
        <fullName evidence="12">Outer membrane porin, OmpC family</fullName>
    </submittedName>
</protein>
<dbReference type="GO" id="GO:0015288">
    <property type="term" value="F:porin activity"/>
    <property type="evidence" value="ECO:0007669"/>
    <property type="project" value="UniProtKB-KW"/>
</dbReference>
<evidence type="ECO:0000256" key="2">
    <source>
        <dbReference type="ARBA" id="ARBA00011233"/>
    </source>
</evidence>
<keyword evidence="13" id="KW-1185">Reference proteome</keyword>
<dbReference type="EMBL" id="CP000272">
    <property type="protein sequence ID" value="ABE36197.1"/>
    <property type="molecule type" value="Genomic_DNA"/>
</dbReference>
<keyword evidence="10" id="KW-0998">Cell outer membrane</keyword>
<reference evidence="12 13" key="1">
    <citation type="journal article" date="2006" name="Proc. Natl. Acad. Sci. U.S.A.">
        <title>Burkholderia xenovorans LB400 harbors a multi-replicon, 9.73-Mbp genome shaped for versatility.</title>
        <authorList>
            <person name="Chain P.S."/>
            <person name="Denef V.J."/>
            <person name="Konstantinidis K.T."/>
            <person name="Vergez L.M."/>
            <person name="Agullo L."/>
            <person name="Reyes V.L."/>
            <person name="Hauser L."/>
            <person name="Cordova M."/>
            <person name="Gomez L."/>
            <person name="Gonzalez M."/>
            <person name="Land M."/>
            <person name="Lao V."/>
            <person name="Larimer F."/>
            <person name="LiPuma J.J."/>
            <person name="Mahenthiralingam E."/>
            <person name="Malfatti S.A."/>
            <person name="Marx C.J."/>
            <person name="Parnell J.J."/>
            <person name="Ramette A."/>
            <person name="Richardson P."/>
            <person name="Seeger M."/>
            <person name="Smith D."/>
            <person name="Spilker T."/>
            <person name="Sul W.J."/>
            <person name="Tsoi T.V."/>
            <person name="Ulrich L.E."/>
            <person name="Zhulin I.B."/>
            <person name="Tiedje J.M."/>
        </authorList>
    </citation>
    <scope>NUCLEOTIDE SEQUENCE [LARGE SCALE GENOMIC DNA]</scope>
    <source>
        <strain evidence="12 13">LB400</strain>
    </source>
</reference>
<evidence type="ECO:0000256" key="10">
    <source>
        <dbReference type="ARBA" id="ARBA00023237"/>
    </source>
</evidence>
<evidence type="ECO:0000256" key="1">
    <source>
        <dbReference type="ARBA" id="ARBA00004571"/>
    </source>
</evidence>
<keyword evidence="8" id="KW-0626">Porin</keyword>
<dbReference type="PATRIC" id="fig|266265.5.peg.8054"/>
<dbReference type="InterPro" id="IPR023614">
    <property type="entry name" value="Porin_dom_sf"/>
</dbReference>
<name>Q13I92_PARXL</name>
<gene>
    <name evidence="12" type="ORF">Bxe_C0274</name>
</gene>
<keyword evidence="7" id="KW-0406">Ion transport</keyword>
<evidence type="ECO:0000313" key="13">
    <source>
        <dbReference type="Proteomes" id="UP000001817"/>
    </source>
</evidence>
<dbReference type="Gene3D" id="2.40.160.10">
    <property type="entry name" value="Porin"/>
    <property type="match status" value="1"/>
</dbReference>
<evidence type="ECO:0000256" key="5">
    <source>
        <dbReference type="ARBA" id="ARBA00022692"/>
    </source>
</evidence>
<dbReference type="OrthoDB" id="8961834at2"/>
<dbReference type="GO" id="GO:0006811">
    <property type="term" value="P:monoatomic ion transport"/>
    <property type="evidence" value="ECO:0007669"/>
    <property type="project" value="UniProtKB-KW"/>
</dbReference>
<dbReference type="PANTHER" id="PTHR34501:SF9">
    <property type="entry name" value="MAJOR OUTER MEMBRANE PROTEIN P.IA"/>
    <property type="match status" value="1"/>
</dbReference>
<dbReference type="PANTHER" id="PTHR34501">
    <property type="entry name" value="PROTEIN YDDL-RELATED"/>
    <property type="match status" value="1"/>
</dbReference>
<feature type="domain" description="Porin" evidence="11">
    <location>
        <begin position="12"/>
        <end position="318"/>
    </location>
</feature>
<dbReference type="KEGG" id="bxe:Bxe_C0274"/>